<evidence type="ECO:0000256" key="1">
    <source>
        <dbReference type="ARBA" id="ARBA00023125"/>
    </source>
</evidence>
<evidence type="ECO:0000313" key="3">
    <source>
        <dbReference type="Proteomes" id="UP000622604"/>
    </source>
</evidence>
<reference evidence="2" key="2">
    <citation type="submission" date="2020-09" db="EMBL/GenBank/DDBJ databases">
        <authorList>
            <person name="Sun Q."/>
            <person name="Kim S."/>
        </authorList>
    </citation>
    <scope>NUCLEOTIDE SEQUENCE</scope>
    <source>
        <strain evidence="2">KCTC 32337</strain>
    </source>
</reference>
<dbReference type="EMBL" id="BMZC01000014">
    <property type="protein sequence ID" value="GGZ78053.1"/>
    <property type="molecule type" value="Genomic_DNA"/>
</dbReference>
<evidence type="ECO:0008006" key="4">
    <source>
        <dbReference type="Google" id="ProtNLM"/>
    </source>
</evidence>
<dbReference type="Proteomes" id="UP000622604">
    <property type="component" value="Unassembled WGS sequence"/>
</dbReference>
<name>A0A8H9IJX1_9ALTE</name>
<organism evidence="2 3">
    <name type="scientific">Paraglaciecola chathamensis</name>
    <dbReference type="NCBI Taxonomy" id="368405"/>
    <lineage>
        <taxon>Bacteria</taxon>
        <taxon>Pseudomonadati</taxon>
        <taxon>Pseudomonadota</taxon>
        <taxon>Gammaproteobacteria</taxon>
        <taxon>Alteromonadales</taxon>
        <taxon>Alteromonadaceae</taxon>
        <taxon>Paraglaciecola</taxon>
    </lineage>
</organism>
<keyword evidence="1" id="KW-0238">DNA-binding</keyword>
<gene>
    <name evidence="2" type="ORF">GCM10011274_40250</name>
</gene>
<dbReference type="GO" id="GO:0003677">
    <property type="term" value="F:DNA binding"/>
    <property type="evidence" value="ECO:0007669"/>
    <property type="project" value="UniProtKB-KW"/>
</dbReference>
<evidence type="ECO:0000313" key="2">
    <source>
        <dbReference type="EMBL" id="GGZ78053.1"/>
    </source>
</evidence>
<dbReference type="CDD" id="cd16394">
    <property type="entry name" value="sopB_N"/>
    <property type="match status" value="1"/>
</dbReference>
<dbReference type="PANTHER" id="PTHR38973:SF1">
    <property type="entry name" value="PLASMID PARTITION PROTEIN B"/>
    <property type="match status" value="1"/>
</dbReference>
<protein>
    <recommendedName>
        <fullName evidence="4">ParB/Sulfiredoxin domain-containing protein</fullName>
    </recommendedName>
</protein>
<sequence length="317" mass="35491">MSDKPNLYSRNRQTGIGALLGKAKDSDSGSTFSMPSVVEGTLEFELRVVKASDIDKLCTLSVYNSRSYKNLTRAAVSDILPSIKLQKRNAIPAVGALVGDKIEVLAGGRRMYSVGLISEAEFYILIAKDVSEQDKKFLANTSDTYNQPSILDVGYKVIEIQEMMKREDGSPYALREIADMLDVSLGKAQESATFARYPDYLLAGFPGLRFVSYKWLRKMKAYSDRFDEHKSEIIETYSGDDELIEMQDAEKYSMNLQKRIEKIFKPIIQPSPKLQDWKDKSLPTGIKAAINGNDLTLKVSVDKVAPETLEVIESLLK</sequence>
<reference evidence="2" key="1">
    <citation type="journal article" date="2014" name="Int. J. Syst. Evol. Microbiol.">
        <title>Complete genome sequence of Corynebacterium casei LMG S-19264T (=DSM 44701T), isolated from a smear-ripened cheese.</title>
        <authorList>
            <consortium name="US DOE Joint Genome Institute (JGI-PGF)"/>
            <person name="Walter F."/>
            <person name="Albersmeier A."/>
            <person name="Kalinowski J."/>
            <person name="Ruckert C."/>
        </authorList>
    </citation>
    <scope>NUCLEOTIDE SEQUENCE</scope>
    <source>
        <strain evidence="2">KCTC 32337</strain>
    </source>
</reference>
<dbReference type="PANTHER" id="PTHR38973">
    <property type="entry name" value="PLASMID PARTITIONING CONTROL PROTEIN-RELATED"/>
    <property type="match status" value="1"/>
</dbReference>
<accession>A0A8H9IJX1</accession>
<dbReference type="AlphaFoldDB" id="A0A8H9IJX1"/>
<comment type="caution">
    <text evidence="2">The sequence shown here is derived from an EMBL/GenBank/DDBJ whole genome shotgun (WGS) entry which is preliminary data.</text>
</comment>
<proteinExistence type="predicted"/>
<dbReference type="RefSeq" id="WP_013755372.1">
    <property type="nucleotide sequence ID" value="NZ_BMZC01000014.1"/>
</dbReference>